<feature type="compositionally biased region" description="Basic and acidic residues" evidence="5">
    <location>
        <begin position="382"/>
        <end position="392"/>
    </location>
</feature>
<gene>
    <name evidence="9" type="ORF">AB1Y20_016502</name>
</gene>
<evidence type="ECO:0000259" key="6">
    <source>
        <dbReference type="PROSITE" id="PS50006"/>
    </source>
</evidence>
<feature type="domain" description="FHA" evidence="6">
    <location>
        <begin position="284"/>
        <end position="329"/>
    </location>
</feature>
<dbReference type="Pfam" id="PF00498">
    <property type="entry name" value="FHA"/>
    <property type="match status" value="1"/>
</dbReference>
<dbReference type="Pfam" id="PF12906">
    <property type="entry name" value="RINGv"/>
    <property type="match status" value="1"/>
</dbReference>
<sequence length="412" mass="46261">MGKERGWVTVSVHTYQSQRSSASSSQRVFHQEYTVDESGATLNAVSRNGEVEPQEQRSDAPSTSIFIRDLKLSGRRAYIRYERQDGAFSFIPVLDERRTHSAPDFPCHRGDVFLKLGMRGQRLIPWRLREGDVFRLGQAYVLVRHVRVSPAADSGLVEYLSNSSPAASEREVTSPSEEEPDSPPDSAAAQCYICYETGDADNPMISPCQCAGSVKYVHVSCLSRWIQPEGTSTVNTNCPVCKSRYSEKTQALMIRPPAMLLESWSNHRAHRHRHWVSFAQHGTANLGRFVGQNDVVIQDHSVSGEHAFIAHTNGEFWLRDKESSNGSFIRLRAPLRLGFGETLQLKMGKSLLYLQAKRSRWSRIRNRLNMLALRSSDDQYDELSRTTTERPPSESSSPVGSSRSTALGRDAL</sequence>
<dbReference type="PROSITE" id="PS51292">
    <property type="entry name" value="ZF_RING_CH"/>
    <property type="match status" value="1"/>
</dbReference>
<dbReference type="Gene3D" id="2.60.200.20">
    <property type="match status" value="1"/>
</dbReference>
<keyword evidence="3" id="KW-0862">Zinc</keyword>
<dbReference type="Gene3D" id="3.30.40.10">
    <property type="entry name" value="Zinc/RING finger domain, C3HC4 (zinc finger)"/>
    <property type="match status" value="1"/>
</dbReference>
<feature type="compositionally biased region" description="Low complexity" evidence="5">
    <location>
        <begin position="393"/>
        <end position="405"/>
    </location>
</feature>
<evidence type="ECO:0000256" key="2">
    <source>
        <dbReference type="ARBA" id="ARBA00022771"/>
    </source>
</evidence>
<dbReference type="Proteomes" id="UP001515480">
    <property type="component" value="Unassembled WGS sequence"/>
</dbReference>
<comment type="caution">
    <text evidence="9">The sequence shown here is derived from an EMBL/GenBank/DDBJ whole genome shotgun (WGS) entry which is preliminary data.</text>
</comment>
<dbReference type="GO" id="GO:0008270">
    <property type="term" value="F:zinc ion binding"/>
    <property type="evidence" value="ECO:0007669"/>
    <property type="project" value="UniProtKB-KW"/>
</dbReference>
<dbReference type="SUPFAM" id="SSF49879">
    <property type="entry name" value="SMAD/FHA domain"/>
    <property type="match status" value="1"/>
</dbReference>
<dbReference type="SUPFAM" id="SSF57850">
    <property type="entry name" value="RING/U-box"/>
    <property type="match status" value="1"/>
</dbReference>
<feature type="domain" description="RING-CH-type" evidence="8">
    <location>
        <begin position="183"/>
        <end position="248"/>
    </location>
</feature>
<dbReference type="EMBL" id="JBGBPQ010000031">
    <property type="protein sequence ID" value="KAL1495635.1"/>
    <property type="molecule type" value="Genomic_DNA"/>
</dbReference>
<dbReference type="PANTHER" id="PTHR46210">
    <property type="entry name" value="FHA DOMAIN-CONTAINING PROTEIN"/>
    <property type="match status" value="1"/>
</dbReference>
<evidence type="ECO:0000313" key="10">
    <source>
        <dbReference type="Proteomes" id="UP001515480"/>
    </source>
</evidence>
<dbReference type="CDD" id="cd16495">
    <property type="entry name" value="RING_CH-C4HC3_MARCH"/>
    <property type="match status" value="1"/>
</dbReference>
<evidence type="ECO:0000259" key="7">
    <source>
        <dbReference type="PROSITE" id="PS50089"/>
    </source>
</evidence>
<evidence type="ECO:0000256" key="4">
    <source>
        <dbReference type="PROSITE-ProRule" id="PRU00175"/>
    </source>
</evidence>
<dbReference type="AlphaFoldDB" id="A0AB34IDP0"/>
<dbReference type="CDD" id="cd00060">
    <property type="entry name" value="FHA"/>
    <property type="match status" value="1"/>
</dbReference>
<dbReference type="InterPro" id="IPR000253">
    <property type="entry name" value="FHA_dom"/>
</dbReference>
<evidence type="ECO:0008006" key="11">
    <source>
        <dbReference type="Google" id="ProtNLM"/>
    </source>
</evidence>
<proteinExistence type="predicted"/>
<feature type="region of interest" description="Disordered" evidence="5">
    <location>
        <begin position="162"/>
        <end position="185"/>
    </location>
</feature>
<evidence type="ECO:0000256" key="5">
    <source>
        <dbReference type="SAM" id="MobiDB-lite"/>
    </source>
</evidence>
<dbReference type="SMART" id="SM00744">
    <property type="entry name" value="RINGv"/>
    <property type="match status" value="1"/>
</dbReference>
<accession>A0AB34IDP0</accession>
<reference evidence="9 10" key="1">
    <citation type="journal article" date="2024" name="Science">
        <title>Giant polyketide synthase enzymes in the biosynthesis of giant marine polyether toxins.</title>
        <authorList>
            <person name="Fallon T.R."/>
            <person name="Shende V.V."/>
            <person name="Wierzbicki I.H."/>
            <person name="Pendleton A.L."/>
            <person name="Watervoot N.F."/>
            <person name="Auber R.P."/>
            <person name="Gonzalez D.J."/>
            <person name="Wisecaver J.H."/>
            <person name="Moore B.S."/>
        </authorList>
    </citation>
    <scope>NUCLEOTIDE SEQUENCE [LARGE SCALE GENOMIC DNA]</scope>
    <source>
        <strain evidence="9 10">12B1</strain>
    </source>
</reference>
<dbReference type="PROSITE" id="PS50006">
    <property type="entry name" value="FHA_DOMAIN"/>
    <property type="match status" value="1"/>
</dbReference>
<feature type="domain" description="RING-type" evidence="7">
    <location>
        <begin position="191"/>
        <end position="242"/>
    </location>
</feature>
<dbReference type="PANTHER" id="PTHR46210:SF1">
    <property type="entry name" value="FHA DOMAIN-CONTAINING PROTEIN"/>
    <property type="match status" value="1"/>
</dbReference>
<evidence type="ECO:0000313" key="9">
    <source>
        <dbReference type="EMBL" id="KAL1495635.1"/>
    </source>
</evidence>
<protein>
    <recommendedName>
        <fullName evidence="11">RING-type E3 ubiquitin transferase</fullName>
    </recommendedName>
</protein>
<name>A0AB34IDP0_PRYPA</name>
<keyword evidence="1" id="KW-0479">Metal-binding</keyword>
<keyword evidence="2 4" id="KW-0863">Zinc-finger</keyword>
<dbReference type="InterPro" id="IPR011016">
    <property type="entry name" value="Znf_RING-CH"/>
</dbReference>
<organism evidence="9 10">
    <name type="scientific">Prymnesium parvum</name>
    <name type="common">Toxic golden alga</name>
    <dbReference type="NCBI Taxonomy" id="97485"/>
    <lineage>
        <taxon>Eukaryota</taxon>
        <taxon>Haptista</taxon>
        <taxon>Haptophyta</taxon>
        <taxon>Prymnesiophyceae</taxon>
        <taxon>Prymnesiales</taxon>
        <taxon>Prymnesiaceae</taxon>
        <taxon>Prymnesium</taxon>
    </lineage>
</organism>
<feature type="region of interest" description="Disordered" evidence="5">
    <location>
        <begin position="378"/>
        <end position="412"/>
    </location>
</feature>
<evidence type="ECO:0000256" key="1">
    <source>
        <dbReference type="ARBA" id="ARBA00022723"/>
    </source>
</evidence>
<dbReference type="InterPro" id="IPR013083">
    <property type="entry name" value="Znf_RING/FYVE/PHD"/>
</dbReference>
<dbReference type="InterPro" id="IPR008984">
    <property type="entry name" value="SMAD_FHA_dom_sf"/>
</dbReference>
<keyword evidence="10" id="KW-1185">Reference proteome</keyword>
<dbReference type="InterPro" id="IPR001841">
    <property type="entry name" value="Znf_RING"/>
</dbReference>
<evidence type="ECO:0000259" key="8">
    <source>
        <dbReference type="PROSITE" id="PS51292"/>
    </source>
</evidence>
<dbReference type="PROSITE" id="PS50089">
    <property type="entry name" value="ZF_RING_2"/>
    <property type="match status" value="1"/>
</dbReference>
<evidence type="ECO:0000256" key="3">
    <source>
        <dbReference type="ARBA" id="ARBA00022833"/>
    </source>
</evidence>